<evidence type="ECO:0000256" key="6">
    <source>
        <dbReference type="ARBA" id="ARBA00023237"/>
    </source>
</evidence>
<dbReference type="Proteomes" id="UP000622017">
    <property type="component" value="Unassembled WGS sequence"/>
</dbReference>
<evidence type="ECO:0000259" key="8">
    <source>
        <dbReference type="Pfam" id="PF07715"/>
    </source>
</evidence>
<evidence type="ECO:0000256" key="7">
    <source>
        <dbReference type="PROSITE-ProRule" id="PRU01360"/>
    </source>
</evidence>
<dbReference type="InterPro" id="IPR008969">
    <property type="entry name" value="CarboxyPept-like_regulatory"/>
</dbReference>
<comment type="subcellular location">
    <subcellularLocation>
        <location evidence="1 7">Cell outer membrane</location>
        <topology evidence="1 7">Multi-pass membrane protein</topology>
    </subcellularLocation>
</comment>
<reference evidence="9 10" key="1">
    <citation type="submission" date="2020-08" db="EMBL/GenBank/DDBJ databases">
        <title>Hymenobacter sp.</title>
        <authorList>
            <person name="Kim M.K."/>
        </authorList>
    </citation>
    <scope>NUCLEOTIDE SEQUENCE [LARGE SCALE GENOMIC DNA]</scope>
    <source>
        <strain evidence="9 10">BT507</strain>
    </source>
</reference>
<evidence type="ECO:0000256" key="5">
    <source>
        <dbReference type="ARBA" id="ARBA00023136"/>
    </source>
</evidence>
<dbReference type="InterPro" id="IPR037066">
    <property type="entry name" value="Plug_dom_sf"/>
</dbReference>
<comment type="similarity">
    <text evidence="7">Belongs to the TonB-dependent receptor family.</text>
</comment>
<dbReference type="Pfam" id="PF13715">
    <property type="entry name" value="CarbopepD_reg_2"/>
    <property type="match status" value="1"/>
</dbReference>
<dbReference type="SUPFAM" id="SSF56935">
    <property type="entry name" value="Porins"/>
    <property type="match status" value="1"/>
</dbReference>
<dbReference type="Gene3D" id="2.40.170.20">
    <property type="entry name" value="TonB-dependent receptor, beta-barrel domain"/>
    <property type="match status" value="1"/>
</dbReference>
<accession>A0ABR7MFN7</accession>
<sequence length="923" mass="103098">MKNKYLLCWYTILVCWLLPWQLIAQTASSKGLMLSLADEPFEILVQKVEAQSTYHFYYDTTQVQGLRITIQVVGQPLPSVLKAVLKDSKLYFAIDEQHNVFITKGTPVYTQLPGEQSATSVTTHILPVKKSERLISDPDHFSALERRLYEIGNGNRQLSEKSTISGYVRLATSGEPIVGAAVYVEPSGLSTATDAEGRYSLTLPSTRYELWVKGIGLRSTKRQILLRADGRLDIVVDNNNTTLQEVIIQGQHNKNVTSTQMGIEQLDIKTIRQVPTALGEADVLRVLLTLPGVKSVGEGSTGLNVRGGGTDQNLILFNSATIYNPSHLFGFFSAFNPDIVDKVELYKAAIPAQFGGRLSSVLDITSRDGNTEKLHGTGGIGLLTSRLALEGPIVNKKNTFLVGGRTTYSDWLLKQLPSKEFNRSAAAFYDGNVQLKHIFNNHNTLTGSAYISRDRFRLASDTVYRYTNQAASLKWQHVVNERLAGNITGTYSRYYYDITNQNNPAVASALSYSLLQASVQADASYLLSDKHTIEFGAGSTLYNIEPGSLKPLGNESLIAGTTLAHEKALESALYVSDKITIGPRLLATVGLRYSFFNALGPRNVYRYLSGAARSESTIIDTVAYGASQVLATYHGPEYRVAARYAFNDNSSVKLSYNRTRQYIHMLSNTTVMSPTDVWKLSDANVRPQVGDQAAIGYYRDAKQHTIETSVEIYYKKLHDVVDYKSGALLLLNSHIETDIINAQGRAYGVEFLVRKLTGKINGWLSYTYSRSLIRTKGLSSDEIINQGKYYPSNFDKPHDVSLVGNYRFNKRFSTSLNFVYNTGRPITLPLAKYYVNNTVRVYYSERNAYRVPDYYRFDIALNIEGNHKITKFSHSSWNIGIYNLTGRKNPYSIYFKSVDGVVKGYKLSIFGRPIPTVTYNFKF</sequence>
<keyword evidence="2 7" id="KW-0813">Transport</keyword>
<evidence type="ECO:0000256" key="4">
    <source>
        <dbReference type="ARBA" id="ARBA00022692"/>
    </source>
</evidence>
<evidence type="ECO:0000256" key="3">
    <source>
        <dbReference type="ARBA" id="ARBA00022452"/>
    </source>
</evidence>
<keyword evidence="10" id="KW-1185">Reference proteome</keyword>
<evidence type="ECO:0000313" key="10">
    <source>
        <dbReference type="Proteomes" id="UP000622017"/>
    </source>
</evidence>
<gene>
    <name evidence="9" type="ORF">H8B15_03140</name>
</gene>
<keyword evidence="4 7" id="KW-0812">Transmembrane</keyword>
<name>A0ABR7MFN7_9BACT</name>
<dbReference type="PROSITE" id="PS52016">
    <property type="entry name" value="TONB_DEPENDENT_REC_3"/>
    <property type="match status" value="1"/>
</dbReference>
<comment type="caution">
    <text evidence="9">The sequence shown here is derived from an EMBL/GenBank/DDBJ whole genome shotgun (WGS) entry which is preliminary data.</text>
</comment>
<dbReference type="InterPro" id="IPR036942">
    <property type="entry name" value="Beta-barrel_TonB_sf"/>
</dbReference>
<evidence type="ECO:0000256" key="2">
    <source>
        <dbReference type="ARBA" id="ARBA00022448"/>
    </source>
</evidence>
<evidence type="ECO:0000256" key="1">
    <source>
        <dbReference type="ARBA" id="ARBA00004571"/>
    </source>
</evidence>
<dbReference type="EMBL" id="JACSCY010000002">
    <property type="protein sequence ID" value="MBC6609901.1"/>
    <property type="molecule type" value="Genomic_DNA"/>
</dbReference>
<keyword evidence="9" id="KW-0675">Receptor</keyword>
<evidence type="ECO:0000313" key="9">
    <source>
        <dbReference type="EMBL" id="MBC6609901.1"/>
    </source>
</evidence>
<keyword evidence="6 7" id="KW-0998">Cell outer membrane</keyword>
<protein>
    <submittedName>
        <fullName evidence="9">TonB-dependent receptor</fullName>
    </submittedName>
</protein>
<keyword evidence="5 7" id="KW-0472">Membrane</keyword>
<proteinExistence type="inferred from homology"/>
<dbReference type="InterPro" id="IPR012910">
    <property type="entry name" value="Plug_dom"/>
</dbReference>
<keyword evidence="3 7" id="KW-1134">Transmembrane beta strand</keyword>
<dbReference type="Gene3D" id="2.170.130.10">
    <property type="entry name" value="TonB-dependent receptor, plug domain"/>
    <property type="match status" value="1"/>
</dbReference>
<dbReference type="Gene3D" id="2.60.40.1120">
    <property type="entry name" value="Carboxypeptidase-like, regulatory domain"/>
    <property type="match status" value="1"/>
</dbReference>
<dbReference type="Pfam" id="PF07715">
    <property type="entry name" value="Plug"/>
    <property type="match status" value="1"/>
</dbReference>
<organism evidence="9 10">
    <name type="scientific">Hymenobacter citatus</name>
    <dbReference type="NCBI Taxonomy" id="2763506"/>
    <lineage>
        <taxon>Bacteria</taxon>
        <taxon>Pseudomonadati</taxon>
        <taxon>Bacteroidota</taxon>
        <taxon>Cytophagia</taxon>
        <taxon>Cytophagales</taxon>
        <taxon>Hymenobacteraceae</taxon>
        <taxon>Hymenobacter</taxon>
    </lineage>
</organism>
<dbReference type="SUPFAM" id="SSF49464">
    <property type="entry name" value="Carboxypeptidase regulatory domain-like"/>
    <property type="match status" value="1"/>
</dbReference>
<dbReference type="InterPro" id="IPR039426">
    <property type="entry name" value="TonB-dep_rcpt-like"/>
</dbReference>
<feature type="domain" description="TonB-dependent receptor plug" evidence="8">
    <location>
        <begin position="278"/>
        <end position="357"/>
    </location>
</feature>